<dbReference type="PANTHER" id="PTHR43854">
    <property type="entry name" value="INDOLEPYRUVATE OXIDOREDUCTASE SUBUNIT IORB"/>
    <property type="match status" value="1"/>
</dbReference>
<dbReference type="AlphaFoldDB" id="B1ZPA2"/>
<feature type="domain" description="Pyruvate/ketoisovalerate oxidoreductase catalytic" evidence="2">
    <location>
        <begin position="16"/>
        <end position="98"/>
    </location>
</feature>
<proteinExistence type="predicted"/>
<dbReference type="InterPro" id="IPR002869">
    <property type="entry name" value="Pyrv_flavodox_OxRed_cen"/>
</dbReference>
<dbReference type="eggNOG" id="COG1014">
    <property type="taxonomic scope" value="Bacteria"/>
</dbReference>
<dbReference type="EMBL" id="CP001032">
    <property type="protein sequence ID" value="ACB77591.1"/>
    <property type="molecule type" value="Genomic_DNA"/>
</dbReference>
<dbReference type="SUPFAM" id="SSF53323">
    <property type="entry name" value="Pyruvate-ferredoxin oxidoreductase, PFOR, domain III"/>
    <property type="match status" value="1"/>
</dbReference>
<gene>
    <name evidence="3" type="ordered locus">Oter_4319</name>
</gene>
<protein>
    <submittedName>
        <fullName evidence="3">Pyruvate ferredoxin/flavodoxin oxidoreductase</fullName>
    </submittedName>
</protein>
<keyword evidence="4" id="KW-1185">Reference proteome</keyword>
<dbReference type="KEGG" id="ote:Oter_4319"/>
<dbReference type="STRING" id="452637.Oter_4319"/>
<dbReference type="Proteomes" id="UP000007013">
    <property type="component" value="Chromosome"/>
</dbReference>
<dbReference type="InterPro" id="IPR019752">
    <property type="entry name" value="Pyrv/ketoisovalerate_OxRed_cat"/>
</dbReference>
<accession>B1ZPA2</accession>
<keyword evidence="1" id="KW-0560">Oxidoreductase</keyword>
<dbReference type="OrthoDB" id="9789125at2"/>
<name>B1ZPA2_OPITP</name>
<dbReference type="InterPro" id="IPR052198">
    <property type="entry name" value="IorB_Oxidoreductase"/>
</dbReference>
<organism evidence="3 4">
    <name type="scientific">Opitutus terrae (strain DSM 11246 / JCM 15787 / PB90-1)</name>
    <dbReference type="NCBI Taxonomy" id="452637"/>
    <lineage>
        <taxon>Bacteria</taxon>
        <taxon>Pseudomonadati</taxon>
        <taxon>Verrucomicrobiota</taxon>
        <taxon>Opitutia</taxon>
        <taxon>Opitutales</taxon>
        <taxon>Opitutaceae</taxon>
        <taxon>Opitutus</taxon>
    </lineage>
</organism>
<evidence type="ECO:0000313" key="4">
    <source>
        <dbReference type="Proteomes" id="UP000007013"/>
    </source>
</evidence>
<dbReference type="RefSeq" id="WP_012377117.1">
    <property type="nucleotide sequence ID" value="NC_010571.1"/>
</dbReference>
<dbReference type="HOGENOM" id="CLU_087284_1_1_0"/>
<evidence type="ECO:0000313" key="3">
    <source>
        <dbReference type="EMBL" id="ACB77591.1"/>
    </source>
</evidence>
<dbReference type="GO" id="GO:0016903">
    <property type="term" value="F:oxidoreductase activity, acting on the aldehyde or oxo group of donors"/>
    <property type="evidence" value="ECO:0007669"/>
    <property type="project" value="InterPro"/>
</dbReference>
<dbReference type="Gene3D" id="3.40.920.10">
    <property type="entry name" value="Pyruvate-ferredoxin oxidoreductase, PFOR, domain III"/>
    <property type="match status" value="2"/>
</dbReference>
<keyword evidence="3" id="KW-0670">Pyruvate</keyword>
<dbReference type="PANTHER" id="PTHR43854:SF1">
    <property type="entry name" value="INDOLEPYRUVATE OXIDOREDUCTASE SUBUNIT IORB"/>
    <property type="match status" value="1"/>
</dbReference>
<evidence type="ECO:0000256" key="1">
    <source>
        <dbReference type="ARBA" id="ARBA00023002"/>
    </source>
</evidence>
<reference evidence="3 4" key="1">
    <citation type="journal article" date="2011" name="J. Bacteriol.">
        <title>Genome sequence of the verrucomicrobium Opitutus terrae PB90-1, an abundant inhabitant of rice paddy soil ecosystems.</title>
        <authorList>
            <person name="van Passel M.W."/>
            <person name="Kant R."/>
            <person name="Palva A."/>
            <person name="Copeland A."/>
            <person name="Lucas S."/>
            <person name="Lapidus A."/>
            <person name="Glavina del Rio T."/>
            <person name="Pitluck S."/>
            <person name="Goltsman E."/>
            <person name="Clum A."/>
            <person name="Sun H."/>
            <person name="Schmutz J."/>
            <person name="Larimer F.W."/>
            <person name="Land M.L."/>
            <person name="Hauser L."/>
            <person name="Kyrpides N."/>
            <person name="Mikhailova N."/>
            <person name="Richardson P.P."/>
            <person name="Janssen P.H."/>
            <person name="de Vos W.M."/>
            <person name="Smidt H."/>
        </authorList>
    </citation>
    <scope>NUCLEOTIDE SEQUENCE [LARGE SCALE GENOMIC DNA]</scope>
    <source>
        <strain evidence="4">DSM 11246 / JCM 15787 / PB90-1</strain>
    </source>
</reference>
<sequence length="172" mass="17562">MTTPDTVTNIVVAGLGGQGVIKASDLIAAAAFAAGLDVKKSEIHGMSQRGGSVASDVRFGRRVLSPMVPVGEADFLLVVAPDQVDNNRYVLRPGGVLLEPSLLDAVKLASPRTLNVALVGALSAFLPFDAAVWRAALDATLASKIRAINDAAFAAGRTLGEQLAATRSAAAG</sequence>
<dbReference type="Pfam" id="PF01558">
    <property type="entry name" value="POR"/>
    <property type="match status" value="1"/>
</dbReference>
<evidence type="ECO:0000259" key="2">
    <source>
        <dbReference type="Pfam" id="PF01558"/>
    </source>
</evidence>